<proteinExistence type="predicted"/>
<accession>A0A4U6U2B9</accession>
<dbReference type="AlphaFoldDB" id="A0A4U6U2B9"/>
<reference evidence="2" key="1">
    <citation type="submission" date="2019-03" db="EMBL/GenBank/DDBJ databases">
        <title>WGS assembly of Setaria viridis.</title>
        <authorList>
            <person name="Huang P."/>
            <person name="Jenkins J."/>
            <person name="Grimwood J."/>
            <person name="Barry K."/>
            <person name="Healey A."/>
            <person name="Mamidi S."/>
            <person name="Sreedasyam A."/>
            <person name="Shu S."/>
            <person name="Feldman M."/>
            <person name="Wu J."/>
            <person name="Yu Y."/>
            <person name="Chen C."/>
            <person name="Johnson J."/>
            <person name="Rokhsar D."/>
            <person name="Baxter I."/>
            <person name="Schmutz J."/>
            <person name="Brutnell T."/>
            <person name="Kellogg E."/>
        </authorList>
    </citation>
    <scope>NUCLEOTIDE SEQUENCE [LARGE SCALE GENOMIC DNA]</scope>
</reference>
<feature type="compositionally biased region" description="Basic and acidic residues" evidence="1">
    <location>
        <begin position="12"/>
        <end position="24"/>
    </location>
</feature>
<evidence type="ECO:0000313" key="2">
    <source>
        <dbReference type="EMBL" id="TKW08184.1"/>
    </source>
</evidence>
<feature type="compositionally biased region" description="Basic residues" evidence="1">
    <location>
        <begin position="25"/>
        <end position="37"/>
    </location>
</feature>
<dbReference type="EMBL" id="CM016557">
    <property type="protein sequence ID" value="TKW08184.1"/>
    <property type="molecule type" value="Genomic_DNA"/>
</dbReference>
<evidence type="ECO:0000313" key="3">
    <source>
        <dbReference type="Proteomes" id="UP000298652"/>
    </source>
</evidence>
<feature type="region of interest" description="Disordered" evidence="1">
    <location>
        <begin position="1"/>
        <end position="64"/>
    </location>
</feature>
<organism evidence="2 3">
    <name type="scientific">Setaria viridis</name>
    <name type="common">Green bristlegrass</name>
    <name type="synonym">Setaria italica subsp. viridis</name>
    <dbReference type="NCBI Taxonomy" id="4556"/>
    <lineage>
        <taxon>Eukaryota</taxon>
        <taxon>Viridiplantae</taxon>
        <taxon>Streptophyta</taxon>
        <taxon>Embryophyta</taxon>
        <taxon>Tracheophyta</taxon>
        <taxon>Spermatophyta</taxon>
        <taxon>Magnoliopsida</taxon>
        <taxon>Liliopsida</taxon>
        <taxon>Poales</taxon>
        <taxon>Poaceae</taxon>
        <taxon>PACMAD clade</taxon>
        <taxon>Panicoideae</taxon>
        <taxon>Panicodae</taxon>
        <taxon>Paniceae</taxon>
        <taxon>Cenchrinae</taxon>
        <taxon>Setaria</taxon>
    </lineage>
</organism>
<dbReference type="Gramene" id="TKW08184">
    <property type="protein sequence ID" value="TKW08184"/>
    <property type="gene ID" value="SEVIR_6G012450v2"/>
</dbReference>
<evidence type="ECO:0000256" key="1">
    <source>
        <dbReference type="SAM" id="MobiDB-lite"/>
    </source>
</evidence>
<sequence>MGSPGTCTNYSRDVRQTRISPDRTRTRRAYGRIRRANAGRIRPDRNRRADTGSSRDVWQGDDASEKRRRVVWTCDVGTAHGENTVAMQEDGQPV</sequence>
<keyword evidence="3" id="KW-1185">Reference proteome</keyword>
<feature type="compositionally biased region" description="Basic and acidic residues" evidence="1">
    <location>
        <begin position="41"/>
        <end position="50"/>
    </location>
</feature>
<gene>
    <name evidence="2" type="ORF">SEVIR_6G012450v2</name>
</gene>
<name>A0A4U6U2B9_SETVI</name>
<dbReference type="Proteomes" id="UP000298652">
    <property type="component" value="Chromosome 6"/>
</dbReference>
<feature type="compositionally biased region" description="Polar residues" evidence="1">
    <location>
        <begin position="1"/>
        <end position="11"/>
    </location>
</feature>
<protein>
    <submittedName>
        <fullName evidence="2">Uncharacterized protein</fullName>
    </submittedName>
</protein>